<name>A0A813DDP8_POLGL</name>
<organism evidence="4 5">
    <name type="scientific">Polarella glacialis</name>
    <name type="common">Dinoflagellate</name>
    <dbReference type="NCBI Taxonomy" id="89957"/>
    <lineage>
        <taxon>Eukaryota</taxon>
        <taxon>Sar</taxon>
        <taxon>Alveolata</taxon>
        <taxon>Dinophyceae</taxon>
        <taxon>Suessiales</taxon>
        <taxon>Suessiaceae</taxon>
        <taxon>Polarella</taxon>
    </lineage>
</organism>
<sequence>MGSCAGTARDHANEAYPSFYKNYSFGGILGQGSFGHVFIAEDNLTHETFAVKVQKGRLTGEEYIQYETALWRKLGAHVHCVRLYGMYQEADVYFTVMEKCMCSLWERLTDAPKWTVADLVGDFKQIGIGIRYMHSLRIVHRDIKLGIELPCGLWLAGANLALRLACEHPTLKIADFGLAHFFTKTSKMLMKARGSAAYMAPEMLAGEGYAYSIDMWSFGVLCYVVLLGQFPCGQSNMSSAEMKQAILEVETEPVRLTRLAQQLKRELEELNQRQRNKQPSAVKGGAAEAHLSPVVPSRVSDDEHTRWTNTVSHALLLRRVAALGFVQGLLQRDPLIRLTAQAALRSDFLSN</sequence>
<dbReference type="InterPro" id="IPR000719">
    <property type="entry name" value="Prot_kinase_dom"/>
</dbReference>
<dbReference type="Pfam" id="PF00069">
    <property type="entry name" value="Pkinase"/>
    <property type="match status" value="1"/>
</dbReference>
<keyword evidence="1" id="KW-0067">ATP-binding</keyword>
<evidence type="ECO:0000313" key="5">
    <source>
        <dbReference type="Proteomes" id="UP000654075"/>
    </source>
</evidence>
<proteinExistence type="predicted"/>
<dbReference type="AlphaFoldDB" id="A0A813DDP8"/>
<dbReference type="GO" id="GO:0005524">
    <property type="term" value="F:ATP binding"/>
    <property type="evidence" value="ECO:0007669"/>
    <property type="project" value="UniProtKB-UniRule"/>
</dbReference>
<feature type="domain" description="Protein kinase" evidence="3">
    <location>
        <begin position="23"/>
        <end position="349"/>
    </location>
</feature>
<evidence type="ECO:0000256" key="2">
    <source>
        <dbReference type="SAM" id="MobiDB-lite"/>
    </source>
</evidence>
<dbReference type="PROSITE" id="PS50011">
    <property type="entry name" value="PROTEIN_KINASE_DOM"/>
    <property type="match status" value="1"/>
</dbReference>
<reference evidence="4" key="1">
    <citation type="submission" date="2021-02" db="EMBL/GenBank/DDBJ databases">
        <authorList>
            <person name="Dougan E. K."/>
            <person name="Rhodes N."/>
            <person name="Thang M."/>
            <person name="Chan C."/>
        </authorList>
    </citation>
    <scope>NUCLEOTIDE SEQUENCE</scope>
</reference>
<dbReference type="InterPro" id="IPR011009">
    <property type="entry name" value="Kinase-like_dom_sf"/>
</dbReference>
<feature type="region of interest" description="Disordered" evidence="2">
    <location>
        <begin position="270"/>
        <end position="303"/>
    </location>
</feature>
<dbReference type="OrthoDB" id="434140at2759"/>
<dbReference type="InterPro" id="IPR017441">
    <property type="entry name" value="Protein_kinase_ATP_BS"/>
</dbReference>
<dbReference type="PROSITE" id="PS00107">
    <property type="entry name" value="PROTEIN_KINASE_ATP"/>
    <property type="match status" value="1"/>
</dbReference>
<feature type="non-terminal residue" evidence="4">
    <location>
        <position position="1"/>
    </location>
</feature>
<evidence type="ECO:0000256" key="1">
    <source>
        <dbReference type="PROSITE-ProRule" id="PRU10141"/>
    </source>
</evidence>
<dbReference type="PANTHER" id="PTHR24347">
    <property type="entry name" value="SERINE/THREONINE-PROTEIN KINASE"/>
    <property type="match status" value="1"/>
</dbReference>
<protein>
    <recommendedName>
        <fullName evidence="3">Protein kinase domain-containing protein</fullName>
    </recommendedName>
</protein>
<keyword evidence="5" id="KW-1185">Reference proteome</keyword>
<dbReference type="GO" id="GO:0004672">
    <property type="term" value="F:protein kinase activity"/>
    <property type="evidence" value="ECO:0007669"/>
    <property type="project" value="InterPro"/>
</dbReference>
<dbReference type="Gene3D" id="1.10.510.10">
    <property type="entry name" value="Transferase(Phosphotransferase) domain 1"/>
    <property type="match status" value="1"/>
</dbReference>
<comment type="caution">
    <text evidence="4">The sequence shown here is derived from an EMBL/GenBank/DDBJ whole genome shotgun (WGS) entry which is preliminary data.</text>
</comment>
<gene>
    <name evidence="4" type="ORF">PGLA1383_LOCUS3853</name>
</gene>
<evidence type="ECO:0000259" key="3">
    <source>
        <dbReference type="PROSITE" id="PS50011"/>
    </source>
</evidence>
<dbReference type="Gene3D" id="3.30.200.20">
    <property type="entry name" value="Phosphorylase Kinase, domain 1"/>
    <property type="match status" value="1"/>
</dbReference>
<accession>A0A813DDP8</accession>
<feature type="binding site" evidence="1">
    <location>
        <position position="52"/>
    </location>
    <ligand>
        <name>ATP</name>
        <dbReference type="ChEBI" id="CHEBI:30616"/>
    </ligand>
</feature>
<keyword evidence="1" id="KW-0547">Nucleotide-binding</keyword>
<evidence type="ECO:0000313" key="4">
    <source>
        <dbReference type="EMBL" id="CAE8584932.1"/>
    </source>
</evidence>
<dbReference type="SUPFAM" id="SSF56112">
    <property type="entry name" value="Protein kinase-like (PK-like)"/>
    <property type="match status" value="1"/>
</dbReference>
<dbReference type="Proteomes" id="UP000654075">
    <property type="component" value="Unassembled WGS sequence"/>
</dbReference>
<dbReference type="EMBL" id="CAJNNV010001387">
    <property type="protein sequence ID" value="CAE8584932.1"/>
    <property type="molecule type" value="Genomic_DNA"/>
</dbReference>